<dbReference type="InterPro" id="IPR006319">
    <property type="entry name" value="PEP_synth"/>
</dbReference>
<protein>
    <recommendedName>
        <fullName evidence="6">Phosphoenolpyruvate synthase</fullName>
        <ecNumber evidence="5">2.7.9.2</ecNumber>
    </recommendedName>
    <alternativeName>
        <fullName evidence="13">Pyruvate, water dikinase</fullName>
    </alternativeName>
</protein>
<keyword evidence="10" id="KW-0418">Kinase</keyword>
<evidence type="ECO:0000256" key="14">
    <source>
        <dbReference type="ARBA" id="ARBA00047700"/>
    </source>
</evidence>
<evidence type="ECO:0000256" key="12">
    <source>
        <dbReference type="ARBA" id="ARBA00022842"/>
    </source>
</evidence>
<dbReference type="Pfam" id="PF01326">
    <property type="entry name" value="PPDK_N"/>
    <property type="match status" value="1"/>
</dbReference>
<evidence type="ECO:0000256" key="4">
    <source>
        <dbReference type="ARBA" id="ARBA00007837"/>
    </source>
</evidence>
<name>A0AB39R4K3_9ACTN</name>
<dbReference type="SUPFAM" id="SSF56059">
    <property type="entry name" value="Glutathione synthetase ATP-binding domain-like"/>
    <property type="match status" value="1"/>
</dbReference>
<keyword evidence="7" id="KW-0808">Transferase</keyword>
<dbReference type="InterPro" id="IPR013815">
    <property type="entry name" value="ATP_grasp_subdomain_1"/>
</dbReference>
<comment type="similarity">
    <text evidence="4">Belongs to the PEP-utilizing enzyme family.</text>
</comment>
<gene>
    <name evidence="16" type="ORF">AB5J52_47550</name>
</gene>
<comment type="function">
    <text evidence="2">Catalyzes the phosphorylation of pyruvate to phosphoenolpyruvate.</text>
</comment>
<evidence type="ECO:0000256" key="2">
    <source>
        <dbReference type="ARBA" id="ARBA00002988"/>
    </source>
</evidence>
<keyword evidence="11" id="KW-0067">ATP-binding</keyword>
<comment type="cofactor">
    <cofactor evidence="1">
        <name>Mg(2+)</name>
        <dbReference type="ChEBI" id="CHEBI:18420"/>
    </cofactor>
</comment>
<evidence type="ECO:0000256" key="10">
    <source>
        <dbReference type="ARBA" id="ARBA00022777"/>
    </source>
</evidence>
<evidence type="ECO:0000256" key="7">
    <source>
        <dbReference type="ARBA" id="ARBA00022679"/>
    </source>
</evidence>
<dbReference type="PANTHER" id="PTHR43030:SF1">
    <property type="entry name" value="PHOSPHOENOLPYRUVATE SYNTHASE"/>
    <property type="match status" value="1"/>
</dbReference>
<reference evidence="16" key="1">
    <citation type="submission" date="2024-07" db="EMBL/GenBank/DDBJ databases">
        <authorList>
            <person name="Yu S.T."/>
        </authorList>
    </citation>
    <scope>NUCLEOTIDE SEQUENCE</scope>
    <source>
        <strain evidence="16">R39</strain>
    </source>
</reference>
<comment type="catalytic activity">
    <reaction evidence="14">
        <text>pyruvate + ATP + H2O = phosphoenolpyruvate + AMP + phosphate + 2 H(+)</text>
        <dbReference type="Rhea" id="RHEA:11364"/>
        <dbReference type="ChEBI" id="CHEBI:15361"/>
        <dbReference type="ChEBI" id="CHEBI:15377"/>
        <dbReference type="ChEBI" id="CHEBI:15378"/>
        <dbReference type="ChEBI" id="CHEBI:30616"/>
        <dbReference type="ChEBI" id="CHEBI:43474"/>
        <dbReference type="ChEBI" id="CHEBI:58702"/>
        <dbReference type="ChEBI" id="CHEBI:456215"/>
        <dbReference type="EC" id="2.7.9.2"/>
    </reaction>
</comment>
<keyword evidence="12" id="KW-0460">Magnesium</keyword>
<evidence type="ECO:0000313" key="16">
    <source>
        <dbReference type="EMBL" id="XDQ49297.1"/>
    </source>
</evidence>
<evidence type="ECO:0000256" key="6">
    <source>
        <dbReference type="ARBA" id="ARBA00021623"/>
    </source>
</evidence>
<dbReference type="EC" id="2.7.9.2" evidence="5"/>
<dbReference type="InterPro" id="IPR002192">
    <property type="entry name" value="PPDK_AMP/ATP-bd"/>
</dbReference>
<keyword evidence="9" id="KW-0547">Nucleotide-binding</keyword>
<sequence>MPSRYTVSLESGAENSAADRVGGKCAGLLALARAGHPVPRAFAVTMDAFRTLFTDPALREAVGAVHAGLDPVDLAGTETVSSGIRRLVSGHPVPAEIAEDISAAYRTLCAALGRSDAPVAVRSSAVSEDLPEASFAGQYDTCLWIQGAEAVLDAVRHCWSSLWTARALAYRAAHGVPDEGLGMAVCVQEMVDARTAGVAMTLNPANGDRSKIVIEAGWGLGEPVLSGEVTPDHYLVDKVLLVPVRTVVGAKFHELVPAPDGQGLLRRPVDDERRAAPCLTTDEVVEIARLAKQTERCGGAPQEIEWAFARDLPAPSGLRLLQSRAETVWSRRPGPAVEVTAASGAAGIAKALTGM</sequence>
<dbReference type="RefSeq" id="WP_369227951.1">
    <property type="nucleotide sequence ID" value="NZ_CP163441.1"/>
</dbReference>
<dbReference type="PANTHER" id="PTHR43030">
    <property type="entry name" value="PHOSPHOENOLPYRUVATE SYNTHASE"/>
    <property type="match status" value="1"/>
</dbReference>
<comment type="pathway">
    <text evidence="3">Carbohydrate biosynthesis; gluconeogenesis.</text>
</comment>
<dbReference type="GO" id="GO:0005524">
    <property type="term" value="F:ATP binding"/>
    <property type="evidence" value="ECO:0007669"/>
    <property type="project" value="UniProtKB-KW"/>
</dbReference>
<evidence type="ECO:0000256" key="5">
    <source>
        <dbReference type="ARBA" id="ARBA00011996"/>
    </source>
</evidence>
<evidence type="ECO:0000256" key="13">
    <source>
        <dbReference type="ARBA" id="ARBA00033470"/>
    </source>
</evidence>
<accession>A0AB39R4K3</accession>
<organism evidence="16">
    <name type="scientific">Streptomyces sp. R39</name>
    <dbReference type="NCBI Taxonomy" id="3238631"/>
    <lineage>
        <taxon>Bacteria</taxon>
        <taxon>Bacillati</taxon>
        <taxon>Actinomycetota</taxon>
        <taxon>Actinomycetes</taxon>
        <taxon>Kitasatosporales</taxon>
        <taxon>Streptomycetaceae</taxon>
        <taxon>Streptomyces</taxon>
    </lineage>
</organism>
<evidence type="ECO:0000259" key="15">
    <source>
        <dbReference type="Pfam" id="PF01326"/>
    </source>
</evidence>
<evidence type="ECO:0000256" key="11">
    <source>
        <dbReference type="ARBA" id="ARBA00022840"/>
    </source>
</evidence>
<dbReference type="Gene3D" id="3.30.1490.20">
    <property type="entry name" value="ATP-grasp fold, A domain"/>
    <property type="match status" value="1"/>
</dbReference>
<evidence type="ECO:0000256" key="8">
    <source>
        <dbReference type="ARBA" id="ARBA00022723"/>
    </source>
</evidence>
<dbReference type="EMBL" id="CP163441">
    <property type="protein sequence ID" value="XDQ49297.1"/>
    <property type="molecule type" value="Genomic_DNA"/>
</dbReference>
<dbReference type="GO" id="GO:0046872">
    <property type="term" value="F:metal ion binding"/>
    <property type="evidence" value="ECO:0007669"/>
    <property type="project" value="UniProtKB-KW"/>
</dbReference>
<keyword evidence="8" id="KW-0479">Metal-binding</keyword>
<evidence type="ECO:0000256" key="9">
    <source>
        <dbReference type="ARBA" id="ARBA00022741"/>
    </source>
</evidence>
<proteinExistence type="inferred from homology"/>
<dbReference type="AlphaFoldDB" id="A0AB39R4K3"/>
<dbReference type="Gene3D" id="3.30.470.20">
    <property type="entry name" value="ATP-grasp fold, B domain"/>
    <property type="match status" value="1"/>
</dbReference>
<dbReference type="GO" id="GO:0008986">
    <property type="term" value="F:pyruvate, water dikinase activity"/>
    <property type="evidence" value="ECO:0007669"/>
    <property type="project" value="UniProtKB-EC"/>
</dbReference>
<evidence type="ECO:0000256" key="1">
    <source>
        <dbReference type="ARBA" id="ARBA00001946"/>
    </source>
</evidence>
<feature type="domain" description="Pyruvate phosphate dikinase AMP/ATP-binding" evidence="15">
    <location>
        <begin position="19"/>
        <end position="337"/>
    </location>
</feature>
<evidence type="ECO:0000256" key="3">
    <source>
        <dbReference type="ARBA" id="ARBA00004742"/>
    </source>
</evidence>